<keyword evidence="2 9" id="KW-0813">Transport</keyword>
<keyword evidence="6 9" id="KW-1133">Transmembrane helix</keyword>
<dbReference type="GO" id="GO:0009306">
    <property type="term" value="P:protein secretion"/>
    <property type="evidence" value="ECO:0007669"/>
    <property type="project" value="UniProtKB-UniRule"/>
</dbReference>
<evidence type="ECO:0000256" key="5">
    <source>
        <dbReference type="ARBA" id="ARBA00022927"/>
    </source>
</evidence>
<dbReference type="GO" id="GO:0006605">
    <property type="term" value="P:protein targeting"/>
    <property type="evidence" value="ECO:0007669"/>
    <property type="project" value="UniProtKB-UniRule"/>
</dbReference>
<evidence type="ECO:0000256" key="9">
    <source>
        <dbReference type="HAMAP-Rule" id="MF_00422"/>
    </source>
</evidence>
<evidence type="ECO:0000256" key="4">
    <source>
        <dbReference type="ARBA" id="ARBA00022692"/>
    </source>
</evidence>
<evidence type="ECO:0000256" key="2">
    <source>
        <dbReference type="ARBA" id="ARBA00022448"/>
    </source>
</evidence>
<gene>
    <name evidence="9 10" type="primary">secE</name>
    <name evidence="10" type="ORF">BCAMP_04482</name>
</gene>
<keyword evidence="7 9" id="KW-0811">Translocation</keyword>
<dbReference type="PANTHER" id="PTHR33910">
    <property type="entry name" value="PROTEIN TRANSLOCASE SUBUNIT SECE"/>
    <property type="match status" value="1"/>
</dbReference>
<dbReference type="AlphaFoldDB" id="W7CMU6"/>
<evidence type="ECO:0000256" key="1">
    <source>
        <dbReference type="ARBA" id="ARBA00004370"/>
    </source>
</evidence>
<dbReference type="EMBL" id="AODH01000015">
    <property type="protein sequence ID" value="EUJ40844.1"/>
    <property type="molecule type" value="Genomic_DNA"/>
</dbReference>
<comment type="function">
    <text evidence="9">Essential subunit of the Sec protein translocation channel SecYEG. Clamps together the 2 halves of SecY. May contact the channel plug during translocation.</text>
</comment>
<dbReference type="InterPro" id="IPR005807">
    <property type="entry name" value="SecE_bac"/>
</dbReference>
<feature type="transmembrane region" description="Helical" evidence="9">
    <location>
        <begin position="26"/>
        <end position="46"/>
    </location>
</feature>
<comment type="caution">
    <text evidence="10">The sequence shown here is derived from an EMBL/GenBank/DDBJ whole genome shotgun (WGS) entry which is preliminary data.</text>
</comment>
<dbReference type="InterPro" id="IPR038379">
    <property type="entry name" value="SecE_sf"/>
</dbReference>
<comment type="subunit">
    <text evidence="9">Component of the Sec protein translocase complex. Heterotrimer consisting of SecY, SecE and SecG subunits. The heterotrimers can form oligomers, although 1 heterotrimer is thought to be able to translocate proteins. Interacts with the ribosome. Interacts with SecDF, and other proteins may be involved. Interacts with SecA.</text>
</comment>
<dbReference type="Pfam" id="PF00584">
    <property type="entry name" value="SecE"/>
    <property type="match status" value="1"/>
</dbReference>
<keyword evidence="11" id="KW-1185">Reference proteome</keyword>
<comment type="subcellular location">
    <subcellularLocation>
        <location evidence="9">Cell membrane</location>
        <topology evidence="9">Single-pass membrane protein</topology>
    </subcellularLocation>
    <subcellularLocation>
        <location evidence="1">Membrane</location>
    </subcellularLocation>
</comment>
<reference evidence="10 11" key="1">
    <citation type="submission" date="2012-12" db="EMBL/GenBank/DDBJ databases">
        <title>Novel taxa of Listeriaceae from agricultural environments in the United States.</title>
        <authorList>
            <person name="den Bakker H.C."/>
            <person name="Allred A."/>
            <person name="Warchocki S."/>
            <person name="Wright E.M."/>
            <person name="Burrell A."/>
            <person name="Nightingale K.K."/>
            <person name="Kephart D."/>
            <person name="Wiedmann M."/>
        </authorList>
    </citation>
    <scope>NUCLEOTIDE SEQUENCE [LARGE SCALE GENOMIC DNA]</scope>
    <source>
        <strain evidence="10 11">FSL F6-1037</strain>
    </source>
</reference>
<organism evidence="10 11">
    <name type="scientific">Brochothrix campestris FSL F6-1037</name>
    <dbReference type="NCBI Taxonomy" id="1265861"/>
    <lineage>
        <taxon>Bacteria</taxon>
        <taxon>Bacillati</taxon>
        <taxon>Bacillota</taxon>
        <taxon>Bacilli</taxon>
        <taxon>Bacillales</taxon>
        <taxon>Listeriaceae</taxon>
        <taxon>Brochothrix</taxon>
    </lineage>
</organism>
<keyword evidence="4 9" id="KW-0812">Transmembrane</keyword>
<dbReference type="GO" id="GO:0065002">
    <property type="term" value="P:intracellular protein transmembrane transport"/>
    <property type="evidence" value="ECO:0007669"/>
    <property type="project" value="UniProtKB-UniRule"/>
</dbReference>
<dbReference type="PANTHER" id="PTHR33910:SF1">
    <property type="entry name" value="PROTEIN TRANSLOCASE SUBUNIT SECE"/>
    <property type="match status" value="1"/>
</dbReference>
<protein>
    <recommendedName>
        <fullName evidence="9">Protein translocase subunit SecE</fullName>
    </recommendedName>
</protein>
<accession>W7CMU6</accession>
<dbReference type="HAMAP" id="MF_00422">
    <property type="entry name" value="SecE"/>
    <property type="match status" value="1"/>
</dbReference>
<keyword evidence="5 9" id="KW-0653">Protein transport</keyword>
<keyword evidence="8 9" id="KW-0472">Membrane</keyword>
<dbReference type="GO" id="GO:0008320">
    <property type="term" value="F:protein transmembrane transporter activity"/>
    <property type="evidence" value="ECO:0007669"/>
    <property type="project" value="UniProtKB-UniRule"/>
</dbReference>
<proteinExistence type="inferred from homology"/>
<dbReference type="RefSeq" id="WP_035313883.1">
    <property type="nucleotide sequence ID" value="NZ_AODH01000015.1"/>
</dbReference>
<evidence type="ECO:0000256" key="6">
    <source>
        <dbReference type="ARBA" id="ARBA00022989"/>
    </source>
</evidence>
<evidence type="ECO:0000313" key="11">
    <source>
        <dbReference type="Proteomes" id="UP000019243"/>
    </source>
</evidence>
<name>W7CMU6_9LIST</name>
<dbReference type="GO" id="GO:0005886">
    <property type="term" value="C:plasma membrane"/>
    <property type="evidence" value="ECO:0007669"/>
    <property type="project" value="UniProtKB-SubCell"/>
</dbReference>
<evidence type="ECO:0000256" key="3">
    <source>
        <dbReference type="ARBA" id="ARBA00022475"/>
    </source>
</evidence>
<dbReference type="InterPro" id="IPR001901">
    <property type="entry name" value="Translocase_SecE/Sec61-g"/>
</dbReference>
<evidence type="ECO:0000256" key="8">
    <source>
        <dbReference type="ARBA" id="ARBA00023136"/>
    </source>
</evidence>
<sequence length="59" mass="6513">MASKQGFFKGVKSELGKVVWPTGKEVVNYTTIVVFTVVFLALFFMLSDWGIGALVDLIN</sequence>
<dbReference type="NCBIfam" id="TIGR00964">
    <property type="entry name" value="secE_bact"/>
    <property type="match status" value="1"/>
</dbReference>
<dbReference type="Proteomes" id="UP000019243">
    <property type="component" value="Unassembled WGS sequence"/>
</dbReference>
<keyword evidence="3 9" id="KW-1003">Cell membrane</keyword>
<dbReference type="Gene3D" id="1.20.5.1030">
    <property type="entry name" value="Preprotein translocase secy subunit"/>
    <property type="match status" value="1"/>
</dbReference>
<dbReference type="GO" id="GO:0043952">
    <property type="term" value="P:protein transport by the Sec complex"/>
    <property type="evidence" value="ECO:0007669"/>
    <property type="project" value="UniProtKB-UniRule"/>
</dbReference>
<evidence type="ECO:0000313" key="10">
    <source>
        <dbReference type="EMBL" id="EUJ40844.1"/>
    </source>
</evidence>
<comment type="similarity">
    <text evidence="9">Belongs to the SecE/SEC61-gamma family.</text>
</comment>
<dbReference type="STRING" id="1265861.BCAMP_04482"/>
<dbReference type="PROSITE" id="PS01067">
    <property type="entry name" value="SECE_SEC61G"/>
    <property type="match status" value="1"/>
</dbReference>
<evidence type="ECO:0000256" key="7">
    <source>
        <dbReference type="ARBA" id="ARBA00023010"/>
    </source>
</evidence>